<feature type="compositionally biased region" description="Polar residues" evidence="1">
    <location>
        <begin position="114"/>
        <end position="124"/>
    </location>
</feature>
<evidence type="ECO:0000313" key="2">
    <source>
        <dbReference type="EMBL" id="ORY84769.1"/>
    </source>
</evidence>
<reference evidence="2 3" key="1">
    <citation type="submission" date="2016-07" db="EMBL/GenBank/DDBJ databases">
        <title>Pervasive Adenine N6-methylation of Active Genes in Fungi.</title>
        <authorList>
            <consortium name="DOE Joint Genome Institute"/>
            <person name="Mondo S.J."/>
            <person name="Dannebaum R.O."/>
            <person name="Kuo R.C."/>
            <person name="Labutti K."/>
            <person name="Haridas S."/>
            <person name="Kuo A."/>
            <person name="Salamov A."/>
            <person name="Ahrendt S.R."/>
            <person name="Lipzen A."/>
            <person name="Sullivan W."/>
            <person name="Andreopoulos W.B."/>
            <person name="Clum A."/>
            <person name="Lindquist E."/>
            <person name="Daum C."/>
            <person name="Ramamoorthy G.K."/>
            <person name="Gryganskyi A."/>
            <person name="Culley D."/>
            <person name="Magnuson J.K."/>
            <person name="James T.Y."/>
            <person name="O'Malley M.A."/>
            <person name="Stajich J.E."/>
            <person name="Spatafora J.W."/>
            <person name="Visel A."/>
            <person name="Grigoriev I.V."/>
        </authorList>
    </citation>
    <scope>NUCLEOTIDE SEQUENCE [LARGE SCALE GENOMIC DNA]</scope>
    <source>
        <strain evidence="2 3">12-1054</strain>
    </source>
</reference>
<evidence type="ECO:0000313" key="3">
    <source>
        <dbReference type="Proteomes" id="UP000193685"/>
    </source>
</evidence>
<feature type="region of interest" description="Disordered" evidence="1">
    <location>
        <begin position="52"/>
        <end position="80"/>
    </location>
</feature>
<accession>A0A1Y2FLG3</accession>
<comment type="caution">
    <text evidence="2">The sequence shown here is derived from an EMBL/GenBank/DDBJ whole genome shotgun (WGS) entry which is preliminary data.</text>
</comment>
<protein>
    <submittedName>
        <fullName evidence="2">Uncharacterized protein</fullName>
    </submittedName>
</protein>
<feature type="compositionally biased region" description="Polar residues" evidence="1">
    <location>
        <begin position="158"/>
        <end position="184"/>
    </location>
</feature>
<organism evidence="2 3">
    <name type="scientific">Protomyces lactucae-debilis</name>
    <dbReference type="NCBI Taxonomy" id="2754530"/>
    <lineage>
        <taxon>Eukaryota</taxon>
        <taxon>Fungi</taxon>
        <taxon>Dikarya</taxon>
        <taxon>Ascomycota</taxon>
        <taxon>Taphrinomycotina</taxon>
        <taxon>Taphrinomycetes</taxon>
        <taxon>Taphrinales</taxon>
        <taxon>Protomycetaceae</taxon>
        <taxon>Protomyces</taxon>
    </lineage>
</organism>
<gene>
    <name evidence="2" type="ORF">BCR37DRAFT_251096</name>
</gene>
<evidence type="ECO:0000256" key="1">
    <source>
        <dbReference type="SAM" id="MobiDB-lite"/>
    </source>
</evidence>
<dbReference type="Proteomes" id="UP000193685">
    <property type="component" value="Unassembled WGS sequence"/>
</dbReference>
<proteinExistence type="predicted"/>
<name>A0A1Y2FLG3_PROLT</name>
<feature type="region of interest" description="Disordered" evidence="1">
    <location>
        <begin position="132"/>
        <end position="225"/>
    </location>
</feature>
<sequence>MPKFLIPVMLEYSPSATWLRRPNAIFTTKTDLSCDELTTDERNCGCQKALGRDDREGEASTALPHPFDLNQPAPGSNQSDLDFAAHFDRVRESTATTQQLETQFRTALHPGNDPNGQQDYPYNRGSLQSMQQYAPQTGSDSPYGPAAHFNSHVGYNSAPGQHSSGYGDDPQTSYQEYSYQGQNSGRDDNPNQDVLPDLDAAFNSDHRQSPDCYRGPDGGVNCAFE</sequence>
<keyword evidence="3" id="KW-1185">Reference proteome</keyword>
<dbReference type="RefSeq" id="XP_040726552.1">
    <property type="nucleotide sequence ID" value="XM_040866621.1"/>
</dbReference>
<feature type="region of interest" description="Disordered" evidence="1">
    <location>
        <begin position="105"/>
        <end position="124"/>
    </location>
</feature>
<dbReference type="AlphaFoldDB" id="A0A1Y2FLG3"/>
<dbReference type="GeneID" id="63783220"/>
<dbReference type="EMBL" id="MCFI01000005">
    <property type="protein sequence ID" value="ORY84769.1"/>
    <property type="molecule type" value="Genomic_DNA"/>
</dbReference>